<dbReference type="GO" id="GO:0046486">
    <property type="term" value="P:glycerolipid metabolic process"/>
    <property type="evidence" value="ECO:0007669"/>
    <property type="project" value="UniProtKB-ARBA"/>
</dbReference>
<dbReference type="GO" id="GO:0008270">
    <property type="term" value="F:zinc ion binding"/>
    <property type="evidence" value="ECO:0007669"/>
    <property type="project" value="UniProtKB-KW"/>
</dbReference>
<dbReference type="PROSITE" id="PS00518">
    <property type="entry name" value="ZF_RING_1"/>
    <property type="match status" value="1"/>
</dbReference>
<sequence>MVAWLGLQFDAGGWTLADSGGMRQILDAIDCPHRQYPSIPLFIGQATKVQALRSLYPYHNIGRHGKVGFARLHLSSTAASYPVIVIESSHTRNSRAEPSRREPACQYHIQNCHDWSYQDIQDLLYRHGLLPLTDVLCLFAADLGGCSGIQELLGSWSSAPLSGLDGTNSIRPRLVIVLTDPEDGPHHSAVIESALKTAAMPNLAASVTVVDLRGRNELSPASRFEPLRRQLSLELDTSRAVRSKAHLLFSAVHLEWIFRNLLRHVAHRPTIPFNCIQACRGDQGEEIAGSSLRAFLDIVKQAGLPYQSVVTFVASAFLMDAYPPGMHEFDPRIVFRHLYAGPCATACRSSTPAHARRFCRDLEAEFAFLFNALSTSASAQIRRAVLRREVAVWATVKSAHICLFCLRRPPEHVLPCGHAICDICVCIFGSRARGAEYHFDLSACPACFKTFSLTVRLLPPTKRPTILVLDGGGIRGVVTLGFLKALEEQIGGSRGLREAFDLTVGTSAGAVIASEVIVRGVSIDEAYSKFNNLARQIFPSRPRRYTILGQSLDLLTTWMTDSRYDSDTLDRALQEAFGPTRRLFDTTIPLVSGIRVALTASQVKDGSLCLCTNYRAAGRCNTQSAHSVLTSKHEPLLWEVARCSVAALGYFTPKCLAEAGTLQDGGIRANCPLRPALRESEIIWPSATRPDLVVSIGTGYAAEGPAAEDHHHQRHDGFIERAIRTFLCSPAVDGRRGWQDALDSVPAAVKKDVFRLDRAIPGKLPELDDARALDELGEFEYRIPDELTRAWLAKSFFFELDQEPILGDGIYDCQGSILCCKYDVAGIIQQIMARLPNARFMFSEGRDLGAVNVADGCPVCGYYRKRVSFQVSSIYESVNLGVHGMTGSCALGGFPTTLQDLLEAQQVDSPFGRADHRCNQWPPSRQCYCTGTGKKRALASNEPQAASKRRRLWR</sequence>
<feature type="short sequence motif" description="GXGXXG" evidence="6">
    <location>
        <begin position="471"/>
        <end position="476"/>
    </location>
</feature>
<dbReference type="InterPro" id="IPR001841">
    <property type="entry name" value="Znf_RING"/>
</dbReference>
<dbReference type="PROSITE" id="PS50089">
    <property type="entry name" value="ZF_RING_2"/>
    <property type="match status" value="1"/>
</dbReference>
<evidence type="ECO:0000259" key="8">
    <source>
        <dbReference type="PROSITE" id="PS51635"/>
    </source>
</evidence>
<evidence type="ECO:0008006" key="11">
    <source>
        <dbReference type="Google" id="ProtNLM"/>
    </source>
</evidence>
<feature type="active site" description="Proton acceptor" evidence="6">
    <location>
        <position position="664"/>
    </location>
</feature>
<dbReference type="Gene3D" id="3.40.1090.10">
    <property type="entry name" value="Cytosolic phospholipase A2 catalytic domain"/>
    <property type="match status" value="1"/>
</dbReference>
<keyword evidence="2 5" id="KW-0863">Zinc-finger</keyword>
<dbReference type="EMBL" id="JXNT01000006">
    <property type="protein sequence ID" value="ODM18136.1"/>
    <property type="molecule type" value="Genomic_DNA"/>
</dbReference>
<keyword evidence="10" id="KW-1185">Reference proteome</keyword>
<dbReference type="CDD" id="cd07199">
    <property type="entry name" value="Pat17_PNPLA8_PNPLA9_like"/>
    <property type="match status" value="1"/>
</dbReference>
<evidence type="ECO:0000259" key="7">
    <source>
        <dbReference type="PROSITE" id="PS50089"/>
    </source>
</evidence>
<name>A0A1E3BCL9_ASPCR</name>
<reference evidence="9 10" key="1">
    <citation type="journal article" date="2016" name="BMC Genomics">
        <title>Comparative genomic and transcriptomic analyses of the Fuzhuan brick tea-fermentation fungus Aspergillus cristatus.</title>
        <authorList>
            <person name="Ge Y."/>
            <person name="Wang Y."/>
            <person name="Liu Y."/>
            <person name="Tan Y."/>
            <person name="Ren X."/>
            <person name="Zhang X."/>
            <person name="Hyde K.D."/>
            <person name="Liu Y."/>
            <person name="Liu Z."/>
        </authorList>
    </citation>
    <scope>NUCLEOTIDE SEQUENCE [LARGE SCALE GENOMIC DNA]</scope>
    <source>
        <strain evidence="9 10">GZAAS20.1005</strain>
    </source>
</reference>
<keyword evidence="6" id="KW-0378">Hydrolase</keyword>
<keyword evidence="1" id="KW-0479">Metal-binding</keyword>
<evidence type="ECO:0000256" key="4">
    <source>
        <dbReference type="ARBA" id="ARBA00023098"/>
    </source>
</evidence>
<feature type="active site" description="Nucleophile" evidence="6">
    <location>
        <position position="507"/>
    </location>
</feature>
<evidence type="ECO:0000256" key="6">
    <source>
        <dbReference type="PROSITE-ProRule" id="PRU01161"/>
    </source>
</evidence>
<evidence type="ECO:0000256" key="5">
    <source>
        <dbReference type="PROSITE-ProRule" id="PRU00175"/>
    </source>
</evidence>
<dbReference type="Pfam" id="PF01734">
    <property type="entry name" value="Patatin"/>
    <property type="match status" value="1"/>
</dbReference>
<dbReference type="PROSITE" id="PS51635">
    <property type="entry name" value="PNPLA"/>
    <property type="match status" value="1"/>
</dbReference>
<dbReference type="AlphaFoldDB" id="A0A1E3BCL9"/>
<dbReference type="GO" id="GO:0047499">
    <property type="term" value="F:calcium-independent phospholipase A2 activity"/>
    <property type="evidence" value="ECO:0007669"/>
    <property type="project" value="TreeGrafter"/>
</dbReference>
<protein>
    <recommendedName>
        <fullName evidence="11">PNPLA domain-containing protein</fullName>
    </recommendedName>
</protein>
<dbReference type="GO" id="GO:0016042">
    <property type="term" value="P:lipid catabolic process"/>
    <property type="evidence" value="ECO:0007669"/>
    <property type="project" value="UniProtKB-UniRule"/>
</dbReference>
<organism evidence="9 10">
    <name type="scientific">Aspergillus cristatus</name>
    <name type="common">Chinese Fuzhuan brick tea-fermentation fungus</name>
    <name type="synonym">Eurotium cristatum</name>
    <dbReference type="NCBI Taxonomy" id="573508"/>
    <lineage>
        <taxon>Eukaryota</taxon>
        <taxon>Fungi</taxon>
        <taxon>Dikarya</taxon>
        <taxon>Ascomycota</taxon>
        <taxon>Pezizomycotina</taxon>
        <taxon>Eurotiomycetes</taxon>
        <taxon>Eurotiomycetidae</taxon>
        <taxon>Eurotiales</taxon>
        <taxon>Aspergillaceae</taxon>
        <taxon>Aspergillus</taxon>
        <taxon>Aspergillus subgen. Aspergillus</taxon>
    </lineage>
</organism>
<dbReference type="InterPro" id="IPR016035">
    <property type="entry name" value="Acyl_Trfase/lysoPLipase"/>
</dbReference>
<gene>
    <name evidence="9" type="ORF">SI65_06007</name>
</gene>
<feature type="short sequence motif" description="DGA/G" evidence="6">
    <location>
        <begin position="664"/>
        <end position="666"/>
    </location>
</feature>
<dbReference type="OrthoDB" id="194358at2759"/>
<dbReference type="VEuPathDB" id="FungiDB:SI65_06007"/>
<evidence type="ECO:0000256" key="3">
    <source>
        <dbReference type="ARBA" id="ARBA00022833"/>
    </source>
</evidence>
<dbReference type="GO" id="GO:0019369">
    <property type="term" value="P:arachidonate metabolic process"/>
    <property type="evidence" value="ECO:0007669"/>
    <property type="project" value="TreeGrafter"/>
</dbReference>
<feature type="domain" description="PNPLA" evidence="8">
    <location>
        <begin position="467"/>
        <end position="677"/>
    </location>
</feature>
<dbReference type="InterPro" id="IPR017907">
    <property type="entry name" value="Znf_RING_CS"/>
</dbReference>
<keyword evidence="6" id="KW-0442">Lipid degradation</keyword>
<evidence type="ECO:0000313" key="9">
    <source>
        <dbReference type="EMBL" id="ODM18136.1"/>
    </source>
</evidence>
<evidence type="ECO:0000256" key="1">
    <source>
        <dbReference type="ARBA" id="ARBA00022723"/>
    </source>
</evidence>
<evidence type="ECO:0000256" key="2">
    <source>
        <dbReference type="ARBA" id="ARBA00022771"/>
    </source>
</evidence>
<dbReference type="Proteomes" id="UP000094569">
    <property type="component" value="Unassembled WGS sequence"/>
</dbReference>
<dbReference type="PANTHER" id="PTHR24185:SF8">
    <property type="entry name" value="PNPLA DOMAIN-CONTAINING PROTEIN"/>
    <property type="match status" value="1"/>
</dbReference>
<keyword evidence="3" id="KW-0862">Zinc</keyword>
<comment type="caution">
    <text evidence="9">The sequence shown here is derived from an EMBL/GenBank/DDBJ whole genome shotgun (WGS) entry which is preliminary data.</text>
</comment>
<dbReference type="PANTHER" id="PTHR24185">
    <property type="entry name" value="CALCIUM-INDEPENDENT PHOSPHOLIPASE A2-GAMMA"/>
    <property type="match status" value="1"/>
</dbReference>
<evidence type="ECO:0000313" key="10">
    <source>
        <dbReference type="Proteomes" id="UP000094569"/>
    </source>
</evidence>
<keyword evidence="4 6" id="KW-0443">Lipid metabolism</keyword>
<dbReference type="SUPFAM" id="SSF52151">
    <property type="entry name" value="FabD/lysophospholipase-like"/>
    <property type="match status" value="1"/>
</dbReference>
<dbReference type="GO" id="GO:0016020">
    <property type="term" value="C:membrane"/>
    <property type="evidence" value="ECO:0007669"/>
    <property type="project" value="TreeGrafter"/>
</dbReference>
<proteinExistence type="predicted"/>
<feature type="short sequence motif" description="GXSXG" evidence="6">
    <location>
        <begin position="505"/>
        <end position="509"/>
    </location>
</feature>
<dbReference type="STRING" id="573508.A0A1E3BCL9"/>
<feature type="domain" description="RING-type" evidence="7">
    <location>
        <begin position="402"/>
        <end position="447"/>
    </location>
</feature>
<accession>A0A1E3BCL9</accession>
<dbReference type="InterPro" id="IPR002641">
    <property type="entry name" value="PNPLA_dom"/>
</dbReference>